<dbReference type="EMBL" id="BMJO01000001">
    <property type="protein sequence ID" value="GGE39915.1"/>
    <property type="molecule type" value="Genomic_DNA"/>
</dbReference>
<evidence type="ECO:0000256" key="1">
    <source>
        <dbReference type="ARBA" id="ARBA00006484"/>
    </source>
</evidence>
<accession>A0A4R2H6Y8</accession>
<reference evidence="3" key="4">
    <citation type="submission" date="2024-05" db="EMBL/GenBank/DDBJ databases">
        <authorList>
            <person name="Sun Q."/>
            <person name="Zhou Y."/>
        </authorList>
    </citation>
    <scope>NUCLEOTIDE SEQUENCE</scope>
    <source>
        <strain evidence="3">CGMCC 1.15644</strain>
    </source>
</reference>
<proteinExistence type="inferred from homology"/>
<dbReference type="PANTHER" id="PTHR24320">
    <property type="entry name" value="RETINOL DEHYDROGENASE"/>
    <property type="match status" value="1"/>
</dbReference>
<gene>
    <name evidence="4" type="ORF">EV200_107211</name>
    <name evidence="3" type="ORF">GCM10011413_02020</name>
</gene>
<dbReference type="Pfam" id="PF00106">
    <property type="entry name" value="adh_short"/>
    <property type="match status" value="1"/>
</dbReference>
<dbReference type="PRINTS" id="PR00081">
    <property type="entry name" value="GDHRDH"/>
</dbReference>
<dbReference type="Gene3D" id="3.40.50.720">
    <property type="entry name" value="NAD(P)-binding Rossmann-like Domain"/>
    <property type="match status" value="1"/>
</dbReference>
<protein>
    <submittedName>
        <fullName evidence="4">NAD(P)-dependent dehydrogenase (Short-subunit alcohol dehydrogenase family)</fullName>
    </submittedName>
    <submittedName>
        <fullName evidence="3">Oxidoreductase</fullName>
    </submittedName>
</protein>
<dbReference type="EMBL" id="SLWO01000007">
    <property type="protein sequence ID" value="TCO21615.1"/>
    <property type="molecule type" value="Genomic_DNA"/>
</dbReference>
<evidence type="ECO:0000313" key="4">
    <source>
        <dbReference type="EMBL" id="TCO21615.1"/>
    </source>
</evidence>
<reference evidence="3" key="1">
    <citation type="journal article" date="2014" name="Int. J. Syst. Evol. Microbiol.">
        <title>Complete genome of a new Firmicutes species belonging to the dominant human colonic microbiota ('Ruminococcus bicirculans') reveals two chromosomes and a selective capacity to utilize plant glucans.</title>
        <authorList>
            <consortium name="NISC Comparative Sequencing Program"/>
            <person name="Wegmann U."/>
            <person name="Louis P."/>
            <person name="Goesmann A."/>
            <person name="Henrissat B."/>
            <person name="Duncan S.H."/>
            <person name="Flint H.J."/>
        </authorList>
    </citation>
    <scope>NUCLEOTIDE SEQUENCE</scope>
    <source>
        <strain evidence="3">CGMCC 1.15644</strain>
    </source>
</reference>
<dbReference type="InterPro" id="IPR002347">
    <property type="entry name" value="SDR_fam"/>
</dbReference>
<keyword evidence="2" id="KW-0560">Oxidoreductase</keyword>
<evidence type="ECO:0000256" key="2">
    <source>
        <dbReference type="ARBA" id="ARBA00023002"/>
    </source>
</evidence>
<organism evidence="4 5">
    <name type="scientific">Pedobacter psychrotolerans</name>
    <dbReference type="NCBI Taxonomy" id="1843235"/>
    <lineage>
        <taxon>Bacteria</taxon>
        <taxon>Pseudomonadati</taxon>
        <taxon>Bacteroidota</taxon>
        <taxon>Sphingobacteriia</taxon>
        <taxon>Sphingobacteriales</taxon>
        <taxon>Sphingobacteriaceae</taxon>
        <taxon>Pedobacter</taxon>
    </lineage>
</organism>
<name>A0A4R2H6Y8_9SPHI</name>
<dbReference type="AlphaFoldDB" id="A0A4R2H6Y8"/>
<evidence type="ECO:0000313" key="3">
    <source>
        <dbReference type="EMBL" id="GGE39915.1"/>
    </source>
</evidence>
<reference evidence="6" key="2">
    <citation type="journal article" date="2019" name="Int. J. Syst. Evol. Microbiol.">
        <title>The Global Catalogue of Microorganisms (GCM) 10K type strain sequencing project: providing services to taxonomists for standard genome sequencing and annotation.</title>
        <authorList>
            <consortium name="The Broad Institute Genomics Platform"/>
            <consortium name="The Broad Institute Genome Sequencing Center for Infectious Disease"/>
            <person name="Wu L."/>
            <person name="Ma J."/>
        </authorList>
    </citation>
    <scope>NUCLEOTIDE SEQUENCE [LARGE SCALE GENOMIC DNA]</scope>
    <source>
        <strain evidence="6">CGMCC 1.15644</strain>
    </source>
</reference>
<reference evidence="4 5" key="3">
    <citation type="submission" date="2019-03" db="EMBL/GenBank/DDBJ databases">
        <title>Genomic Encyclopedia of Type Strains, Phase IV (KMG-IV): sequencing the most valuable type-strain genomes for metagenomic binning, comparative biology and taxonomic classification.</title>
        <authorList>
            <person name="Goeker M."/>
        </authorList>
    </citation>
    <scope>NUCLEOTIDE SEQUENCE [LARGE SCALE GENOMIC DNA]</scope>
    <source>
        <strain evidence="4 5">DSM 103236</strain>
    </source>
</reference>
<comment type="caution">
    <text evidence="4">The sequence shown here is derived from an EMBL/GenBank/DDBJ whole genome shotgun (WGS) entry which is preliminary data.</text>
</comment>
<dbReference type="RefSeq" id="WP_132535114.1">
    <property type="nucleotide sequence ID" value="NZ_BMJO01000001.1"/>
</dbReference>
<dbReference type="Proteomes" id="UP000295684">
    <property type="component" value="Unassembled WGS sequence"/>
</dbReference>
<sequence>MKKSNYQGTLQHPLGSGFSATSTATEVIKGINLNGKIAIVTGGNAGIGLETTKALAAAGAIVIVPSRDIEKAKKNLEGIPNVEIEAIDLSKPDTIDIFAEKFLASGRPLHLLINNAGIMWVPLQRNSQGIESQLSTNYLGQFQLVARLWPALKKANGARVINVSSLGHHMAPFNFNDPNFKHREYQTLLGYGQSKTASNLFALELDTRVKAHQVRAYSLHPGSIAGTELARDADIELFKQMGFFDESGNIRPEIQASLKTIPQGAATTVWVATTPLLNHIGGVYCEDADIAELLPEDTSVQTNAKLHQSGVMAYSLNEYDAKRLWDLTEEMTGVKFIIDGGQCVEGKLSKNQ</sequence>
<comment type="similarity">
    <text evidence="1">Belongs to the short-chain dehydrogenases/reductases (SDR) family.</text>
</comment>
<evidence type="ECO:0000313" key="6">
    <source>
        <dbReference type="Proteomes" id="UP000622648"/>
    </source>
</evidence>
<dbReference type="PANTHER" id="PTHR24320:SF148">
    <property type="entry name" value="NAD(P)-BINDING ROSSMANN-FOLD SUPERFAMILY PROTEIN"/>
    <property type="match status" value="1"/>
</dbReference>
<evidence type="ECO:0000313" key="5">
    <source>
        <dbReference type="Proteomes" id="UP000295684"/>
    </source>
</evidence>
<dbReference type="SUPFAM" id="SSF51735">
    <property type="entry name" value="NAD(P)-binding Rossmann-fold domains"/>
    <property type="match status" value="1"/>
</dbReference>
<dbReference type="GO" id="GO:0016491">
    <property type="term" value="F:oxidoreductase activity"/>
    <property type="evidence" value="ECO:0007669"/>
    <property type="project" value="UniProtKB-KW"/>
</dbReference>
<dbReference type="Proteomes" id="UP000622648">
    <property type="component" value="Unassembled WGS sequence"/>
</dbReference>
<keyword evidence="6" id="KW-1185">Reference proteome</keyword>
<dbReference type="InterPro" id="IPR036291">
    <property type="entry name" value="NAD(P)-bd_dom_sf"/>
</dbReference>
<dbReference type="OrthoDB" id="597510at2"/>